<feature type="compositionally biased region" description="Low complexity" evidence="2">
    <location>
        <begin position="71"/>
        <end position="91"/>
    </location>
</feature>
<dbReference type="PANTHER" id="PTHR24220:SF689">
    <property type="entry name" value="LIPOPROTEIN-RELEASING SYSTEM ATP-BINDING PROTEIN LOLD"/>
    <property type="match status" value="1"/>
</dbReference>
<dbReference type="EMBL" id="JAHBBD010000002">
    <property type="protein sequence ID" value="MBW3082099.1"/>
    <property type="molecule type" value="Genomic_DNA"/>
</dbReference>
<gene>
    <name evidence="4" type="ORF">KIH73_01650</name>
</gene>
<feature type="compositionally biased region" description="Acidic residues" evidence="2">
    <location>
        <begin position="10"/>
        <end position="19"/>
    </location>
</feature>
<evidence type="ECO:0000313" key="5">
    <source>
        <dbReference type="Proteomes" id="UP000812844"/>
    </source>
</evidence>
<dbReference type="GO" id="GO:0005524">
    <property type="term" value="F:ATP binding"/>
    <property type="evidence" value="ECO:0007669"/>
    <property type="project" value="UniProtKB-KW"/>
</dbReference>
<sequence>MSDATKPTTDDMDPEDIAMNDETTNMTETDETMAATADAETEQSATPDEAASAQTGSETAADGDAADDDAVGNGTADGAAANDADSGVAGDPIADDTDDTNGAATDNTDANAAAADVADATDADDASNDDNATEDAAEMDTFAESIEFGVVFDDDIDQPSDDDDDDDALLIDDAVIVDDDLLIDADDAEAEADVIEVIETGAEAIAPDGTAADETDVPTQPADAGDADESSDTTVADATDRHGDAQSSDSPEADSAAETDERSADATESATTDTTITATATDTATASDDAAAGETNKADETTTPASHDGEEPAAPQAVTDVVDANAARVNETLNLARPAGADAATDAAEPGDAFDAARITAEHTLHAAGRRTTATAVSTRIDRELGIGKDDEILLKSNPTFAFDAVGYRNRKTGRNVVERLSLAFQAGGVYAVLVPADDDELRAVLVGLMSGFLLPTEGSVMNKSANYMQLEPSELHGHRVGLVPQRFGVRADLSAVANVVYAMDASGRTFLKPKPVLARELLAAAGLDAGRCDAKAGALSQADRRRVAIARAICCEAQIVVADEPTGGLDDAERDAILATLRELATGDPQRCVIIVTSDETVAEAADRVVEP</sequence>
<dbReference type="Pfam" id="PF00005">
    <property type="entry name" value="ABC_tran"/>
    <property type="match status" value="1"/>
</dbReference>
<feature type="region of interest" description="Disordered" evidence="2">
    <location>
        <begin position="1"/>
        <end position="144"/>
    </location>
</feature>
<dbReference type="InterPro" id="IPR003439">
    <property type="entry name" value="ABC_transporter-like_ATP-bd"/>
</dbReference>
<keyword evidence="4" id="KW-0067">ATP-binding</keyword>
<feature type="compositionally biased region" description="Low complexity" evidence="2">
    <location>
        <begin position="100"/>
        <end position="118"/>
    </location>
</feature>
<feature type="domain" description="ABC transporter" evidence="3">
    <location>
        <begin position="401"/>
        <end position="613"/>
    </location>
</feature>
<feature type="compositionally biased region" description="Acidic residues" evidence="2">
    <location>
        <begin position="119"/>
        <end position="138"/>
    </location>
</feature>
<evidence type="ECO:0000256" key="1">
    <source>
        <dbReference type="ARBA" id="ARBA00005417"/>
    </source>
</evidence>
<organism evidence="4 5">
    <name type="scientific">Bifidobacterium phasiani</name>
    <dbReference type="NCBI Taxonomy" id="2834431"/>
    <lineage>
        <taxon>Bacteria</taxon>
        <taxon>Bacillati</taxon>
        <taxon>Actinomycetota</taxon>
        <taxon>Actinomycetes</taxon>
        <taxon>Bifidobacteriales</taxon>
        <taxon>Bifidobacteriaceae</taxon>
        <taxon>Bifidobacterium</taxon>
    </lineage>
</organism>
<evidence type="ECO:0000259" key="3">
    <source>
        <dbReference type="PROSITE" id="PS50893"/>
    </source>
</evidence>
<comment type="caution">
    <text evidence="4">The sequence shown here is derived from an EMBL/GenBank/DDBJ whole genome shotgun (WGS) entry which is preliminary data.</text>
</comment>
<name>A0ABS6W6I6_9BIFI</name>
<protein>
    <submittedName>
        <fullName evidence="4">ATP-binding cassette domain-containing protein</fullName>
    </submittedName>
</protein>
<feature type="compositionally biased region" description="Low complexity" evidence="2">
    <location>
        <begin position="20"/>
        <end position="38"/>
    </location>
</feature>
<dbReference type="InterPro" id="IPR015854">
    <property type="entry name" value="ABC_transpr_LolD-like"/>
</dbReference>
<evidence type="ECO:0000313" key="4">
    <source>
        <dbReference type="EMBL" id="MBW3082099.1"/>
    </source>
</evidence>
<accession>A0ABS6W6I6</accession>
<keyword evidence="5" id="KW-1185">Reference proteome</keyword>
<dbReference type="RefSeq" id="WP_219079883.1">
    <property type="nucleotide sequence ID" value="NZ_JAHBBD010000002.1"/>
</dbReference>
<feature type="region of interest" description="Disordered" evidence="2">
    <location>
        <begin position="205"/>
        <end position="314"/>
    </location>
</feature>
<comment type="similarity">
    <text evidence="1">Belongs to the ABC transporter superfamily.</text>
</comment>
<proteinExistence type="inferred from homology"/>
<keyword evidence="4" id="KW-0547">Nucleotide-binding</keyword>
<evidence type="ECO:0000256" key="2">
    <source>
        <dbReference type="SAM" id="MobiDB-lite"/>
    </source>
</evidence>
<dbReference type="PROSITE" id="PS50893">
    <property type="entry name" value="ABC_TRANSPORTER_2"/>
    <property type="match status" value="1"/>
</dbReference>
<feature type="compositionally biased region" description="Low complexity" evidence="2">
    <location>
        <begin position="266"/>
        <end position="292"/>
    </location>
</feature>
<dbReference type="Proteomes" id="UP000812844">
    <property type="component" value="Unassembled WGS sequence"/>
</dbReference>
<reference evidence="4 5" key="1">
    <citation type="submission" date="2021-05" db="EMBL/GenBank/DDBJ databases">
        <title>Phylogenetic classification of ten novel species belonging to the genus Bifidobacterium comprising B. colchicus sp. nov., B. abeli sp. nov., B. bicoloris sp. nov., B. guerezis sp. nov., B. rosaliae sp. nov., B. santillanensis sp. nov., B. argentati sp. nov., B. amazzoni sp. nov., B. pluviali sp. nov., and B. pinnaculum sp. nov.</title>
        <authorList>
            <person name="Lugli G.A."/>
            <person name="Ruiz Garcia L."/>
            <person name="Margolles A."/>
            <person name="Ventura M."/>
        </authorList>
    </citation>
    <scope>NUCLEOTIDE SEQUENCE [LARGE SCALE GENOMIC DNA]</scope>
    <source>
        <strain evidence="4 5">6T3</strain>
    </source>
</reference>
<dbReference type="PANTHER" id="PTHR24220">
    <property type="entry name" value="IMPORT ATP-BINDING PROTEIN"/>
    <property type="match status" value="1"/>
</dbReference>